<feature type="compositionally biased region" description="Polar residues" evidence="2">
    <location>
        <begin position="495"/>
        <end position="504"/>
    </location>
</feature>
<feature type="compositionally biased region" description="Basic and acidic residues" evidence="2">
    <location>
        <begin position="420"/>
        <end position="436"/>
    </location>
</feature>
<dbReference type="Gene3D" id="1.20.930.10">
    <property type="entry name" value="Conserved domain common to transcription factors TFIIS, elongin A, CRSP70"/>
    <property type="match status" value="1"/>
</dbReference>
<dbReference type="PANTHER" id="PTHR47292:SF1">
    <property type="entry name" value="TRANSCRIPTION ELONGATION FACTOR (TFIIS) FAMILY PROTEIN"/>
    <property type="match status" value="1"/>
</dbReference>
<evidence type="ECO:0000313" key="4">
    <source>
        <dbReference type="EMBL" id="KAF7829562.1"/>
    </source>
</evidence>
<dbReference type="Proteomes" id="UP000634136">
    <property type="component" value="Unassembled WGS sequence"/>
</dbReference>
<feature type="region of interest" description="Disordered" evidence="2">
    <location>
        <begin position="487"/>
        <end position="518"/>
    </location>
</feature>
<dbReference type="PANTHER" id="PTHR47292">
    <property type="entry name" value="TRANSCRIPTION ELONGATION FACTOR (TFIIS) FAMILY PROTEIN-RELATED"/>
    <property type="match status" value="1"/>
</dbReference>
<dbReference type="InterPro" id="IPR017923">
    <property type="entry name" value="TFIIS_N"/>
</dbReference>
<dbReference type="OrthoDB" id="1595674at2759"/>
<feature type="region of interest" description="Disordered" evidence="2">
    <location>
        <begin position="420"/>
        <end position="452"/>
    </location>
</feature>
<gene>
    <name evidence="4" type="ORF">G2W53_011895</name>
</gene>
<feature type="domain" description="TFIIS N-terminal" evidence="3">
    <location>
        <begin position="73"/>
        <end position="153"/>
    </location>
</feature>
<accession>A0A834TWV0</accession>
<comment type="subcellular location">
    <subcellularLocation>
        <location evidence="1">Nucleus</location>
    </subcellularLocation>
</comment>
<feature type="region of interest" description="Disordered" evidence="2">
    <location>
        <begin position="287"/>
        <end position="317"/>
    </location>
</feature>
<reference evidence="4" key="1">
    <citation type="submission" date="2020-09" db="EMBL/GenBank/DDBJ databases">
        <title>Genome-Enabled Discovery of Anthraquinone Biosynthesis in Senna tora.</title>
        <authorList>
            <person name="Kang S.-H."/>
            <person name="Pandey R.P."/>
            <person name="Lee C.-M."/>
            <person name="Sim J.-S."/>
            <person name="Jeong J.-T."/>
            <person name="Choi B.-S."/>
            <person name="Jung M."/>
            <person name="Ginzburg D."/>
            <person name="Zhao K."/>
            <person name="Won S.Y."/>
            <person name="Oh T.-J."/>
            <person name="Yu Y."/>
            <person name="Kim N.-H."/>
            <person name="Lee O.R."/>
            <person name="Lee T.-H."/>
            <person name="Bashyal P."/>
            <person name="Kim T.-S."/>
            <person name="Lee W.-H."/>
            <person name="Kawkins C."/>
            <person name="Kim C.-K."/>
            <person name="Kim J.S."/>
            <person name="Ahn B.O."/>
            <person name="Rhee S.Y."/>
            <person name="Sohng J.K."/>
        </authorList>
    </citation>
    <scope>NUCLEOTIDE SEQUENCE</scope>
    <source>
        <tissue evidence="4">Leaf</tissue>
    </source>
</reference>
<keyword evidence="5" id="KW-1185">Reference proteome</keyword>
<name>A0A834TWV0_9FABA</name>
<dbReference type="EMBL" id="JAAIUW010000005">
    <property type="protein sequence ID" value="KAF7829562.1"/>
    <property type="molecule type" value="Genomic_DNA"/>
</dbReference>
<proteinExistence type="predicted"/>
<dbReference type="AlphaFoldDB" id="A0A834TWV0"/>
<organism evidence="4 5">
    <name type="scientific">Senna tora</name>
    <dbReference type="NCBI Taxonomy" id="362788"/>
    <lineage>
        <taxon>Eukaryota</taxon>
        <taxon>Viridiplantae</taxon>
        <taxon>Streptophyta</taxon>
        <taxon>Embryophyta</taxon>
        <taxon>Tracheophyta</taxon>
        <taxon>Spermatophyta</taxon>
        <taxon>Magnoliopsida</taxon>
        <taxon>eudicotyledons</taxon>
        <taxon>Gunneridae</taxon>
        <taxon>Pentapetalae</taxon>
        <taxon>rosids</taxon>
        <taxon>fabids</taxon>
        <taxon>Fabales</taxon>
        <taxon>Fabaceae</taxon>
        <taxon>Caesalpinioideae</taxon>
        <taxon>Cassia clade</taxon>
        <taxon>Senna</taxon>
    </lineage>
</organism>
<sequence length="1054" mass="114086">MTLEDFFTLTEMKDGLTTPSRVQELVSVMQKEKESFVKNVGDTTRQWAAVASTIAATENKDCLDLFIQLDGLWFINKWLKDAQNFGTDTNDGFVEESITALLRAVGKLHLDSEKSTSSGIWVTVRNLLGHRSSRVQERARILFDGWKVGGNSDADIHDMEVDKVNDGSEKIVREECQPSAVNEAVNDIDHASGLVEGEKSPLRSTDTLPPERVVNVLIQSSSNQLHSPRSSDCEDVKLRSTDHLAYVSTAVEDKTISDGSCSISVPKQGNVEGQSDVTKLNDLSEMEKQEQIDNGPAEKVAGENSSASTKPELNPFSEGATEAKDLESVKDPALQHNIENNEDAVHHKIITSSVRTATSDRRSRADDIRAIKSSSPQLLQTVEKDDDFCSNAFHRSSISDSYSGKPEVIETSLSKTDYVRAAKESKGHSSNEDTSKVSDSTKPGRVPKSLNMIDKKSSDIELEYGMVDALEVARQVAQEVRREVCSSSSEKISEGGNQQPSSPDSIKRRVSKSPNMIDKKSSDIELEYGIVDALEVARQVAQEVRREVCSSSSEKTSEGGNQQPGSPDSIKREDVLTSIPPREVPSRQSHSAEAYPEEEEEGCVSTSDIIEAEPECIPARESSQVTETAQDPGGNSEKIRCSFDLNEEVVSDDVDVSSVNTMSTTPISVVSASNSAATSELPAAPLHFEGTLGWKGSATASAFCPASPCKNSDSKKNLSVGVNSDISKQRQDWLNIDLNVAEGEDGLGKQNAESSSLPSGQSSLELGSKRSSRLELDLNSIGDDVDAQPSDHRKEEQLFNGRNGLWRSSPASSLSSMQPSVRNIDLNDRPYLQTDLVDQGHRASRSDCPVISILGTKVEVGRKDIVPHSLSLPNGKAMGPVVDLTMSRAGGVLGMGPTASYNHSNMFGYNGLASASGLSYSSSVYGSSNTIPYMVDSRGAPVVPQVVGSSSSLPSSYSQPSFIMSMTGAQLGLNGVGTSRPNFDLNSGFMIEGGNRDALTARQFFFPGQSRAMEEHLRTIPQPSGSIVGVKRKEPDSGWETYPMSHKQPQPPWK</sequence>
<dbReference type="InterPro" id="IPR035441">
    <property type="entry name" value="TFIIS/LEDGF_dom_sf"/>
</dbReference>
<dbReference type="PROSITE" id="PS51319">
    <property type="entry name" value="TFIIS_N"/>
    <property type="match status" value="1"/>
</dbReference>
<evidence type="ECO:0000256" key="1">
    <source>
        <dbReference type="PROSITE-ProRule" id="PRU00649"/>
    </source>
</evidence>
<feature type="compositionally biased region" description="Low complexity" evidence="2">
    <location>
        <begin position="808"/>
        <end position="818"/>
    </location>
</feature>
<feature type="region of interest" description="Disordered" evidence="2">
    <location>
        <begin position="746"/>
        <end position="818"/>
    </location>
</feature>
<evidence type="ECO:0000259" key="3">
    <source>
        <dbReference type="PROSITE" id="PS51319"/>
    </source>
</evidence>
<dbReference type="GO" id="GO:0005634">
    <property type="term" value="C:nucleus"/>
    <property type="evidence" value="ECO:0007669"/>
    <property type="project" value="UniProtKB-SubCell"/>
</dbReference>
<comment type="caution">
    <text evidence="4">The sequence shown here is derived from an EMBL/GenBank/DDBJ whole genome shotgun (WGS) entry which is preliminary data.</text>
</comment>
<evidence type="ECO:0000256" key="2">
    <source>
        <dbReference type="SAM" id="MobiDB-lite"/>
    </source>
</evidence>
<keyword evidence="1" id="KW-0539">Nucleus</keyword>
<protein>
    <submittedName>
        <fullName evidence="4">Dentin sialophosphoprotein</fullName>
    </submittedName>
</protein>
<evidence type="ECO:0000313" key="5">
    <source>
        <dbReference type="Proteomes" id="UP000634136"/>
    </source>
</evidence>
<feature type="compositionally biased region" description="Low complexity" evidence="2">
    <location>
        <begin position="753"/>
        <end position="766"/>
    </location>
</feature>
<dbReference type="SUPFAM" id="SSF47676">
    <property type="entry name" value="Conserved domain common to transcription factors TFIIS, elongin A, CRSP70"/>
    <property type="match status" value="1"/>
</dbReference>
<feature type="region of interest" description="Disordered" evidence="2">
    <location>
        <begin position="1023"/>
        <end position="1054"/>
    </location>
</feature>
<feature type="region of interest" description="Disordered" evidence="2">
    <location>
        <begin position="548"/>
        <end position="638"/>
    </location>
</feature>